<gene>
    <name evidence="2" type="ORF">M419DRAFT_12377</name>
</gene>
<dbReference type="EMBL" id="KI911167">
    <property type="protein sequence ID" value="ETR97797.1"/>
    <property type="molecule type" value="Genomic_DNA"/>
</dbReference>
<accession>A0A024RY69</accession>
<protein>
    <submittedName>
        <fullName evidence="2">Uncharacterized protein</fullName>
    </submittedName>
</protein>
<evidence type="ECO:0000313" key="2">
    <source>
        <dbReference type="EMBL" id="ETR97797.1"/>
    </source>
</evidence>
<dbReference type="Proteomes" id="UP000024376">
    <property type="component" value="Unassembled WGS sequence"/>
</dbReference>
<dbReference type="HOGENOM" id="CLU_2401261_0_0_1"/>
<dbReference type="KEGG" id="trr:M419DRAFT_12377"/>
<name>A0A024RY69_HYPJR</name>
<feature type="region of interest" description="Disordered" evidence="1">
    <location>
        <begin position="43"/>
        <end position="66"/>
    </location>
</feature>
<sequence>MAPADNFRKNSSEGRICWAPFRPLSDDESASIVWSNEIYLGGEETGSSKSKSASLSGKTPPLEGSSASGFRVEAFWITAAQEGTQEIKRTWGP</sequence>
<proteinExistence type="predicted"/>
<dbReference type="AlphaFoldDB" id="A0A024RY69"/>
<feature type="compositionally biased region" description="Low complexity" evidence="1">
    <location>
        <begin position="43"/>
        <end position="59"/>
    </location>
</feature>
<reference evidence="3" key="1">
    <citation type="journal article" date="2013" name="Ind. Biotechnol.">
        <title>Comparative genomics analysis of Trichoderma reesei strains.</title>
        <authorList>
            <person name="Koike H."/>
            <person name="Aerts A."/>
            <person name="LaButti K."/>
            <person name="Grigoriev I.V."/>
            <person name="Baker S.E."/>
        </authorList>
    </citation>
    <scope>NUCLEOTIDE SEQUENCE [LARGE SCALE GENOMIC DNA]</scope>
    <source>
        <strain evidence="3">ATCC 56765 / BCRC 32924 / NRRL 11460 / Rut C-30</strain>
    </source>
</reference>
<evidence type="ECO:0000313" key="3">
    <source>
        <dbReference type="Proteomes" id="UP000024376"/>
    </source>
</evidence>
<organism evidence="2 3">
    <name type="scientific">Hypocrea jecorina (strain ATCC 56765 / BCRC 32924 / NRRL 11460 / Rut C-30)</name>
    <name type="common">Trichoderma reesei</name>
    <dbReference type="NCBI Taxonomy" id="1344414"/>
    <lineage>
        <taxon>Eukaryota</taxon>
        <taxon>Fungi</taxon>
        <taxon>Dikarya</taxon>
        <taxon>Ascomycota</taxon>
        <taxon>Pezizomycotina</taxon>
        <taxon>Sordariomycetes</taxon>
        <taxon>Hypocreomycetidae</taxon>
        <taxon>Hypocreales</taxon>
        <taxon>Hypocreaceae</taxon>
        <taxon>Trichoderma</taxon>
    </lineage>
</organism>
<evidence type="ECO:0000256" key="1">
    <source>
        <dbReference type="SAM" id="MobiDB-lite"/>
    </source>
</evidence>